<reference evidence="3 4" key="1">
    <citation type="submission" date="2013-07" db="EMBL/GenBank/DDBJ databases">
        <title>The Genome Sequence of Cryptococcus heveanensis BCC8398.</title>
        <authorList>
            <consortium name="The Broad Institute Genome Sequencing Platform"/>
            <person name="Cuomo C."/>
            <person name="Litvintseva A."/>
            <person name="Chen Y."/>
            <person name="Heitman J."/>
            <person name="Sun S."/>
            <person name="Springer D."/>
            <person name="Dromer F."/>
            <person name="Young S.K."/>
            <person name="Zeng Q."/>
            <person name="Gargeya S."/>
            <person name="Fitzgerald M."/>
            <person name="Abouelleil A."/>
            <person name="Alvarado L."/>
            <person name="Berlin A.M."/>
            <person name="Chapman S.B."/>
            <person name="Dewar J."/>
            <person name="Goldberg J."/>
            <person name="Griggs A."/>
            <person name="Gujja S."/>
            <person name="Hansen M."/>
            <person name="Howarth C."/>
            <person name="Imamovic A."/>
            <person name="Larimer J."/>
            <person name="McCowan C."/>
            <person name="Murphy C."/>
            <person name="Pearson M."/>
            <person name="Priest M."/>
            <person name="Roberts A."/>
            <person name="Saif S."/>
            <person name="Shea T."/>
            <person name="Sykes S."/>
            <person name="Wortman J."/>
            <person name="Nusbaum C."/>
            <person name="Birren B."/>
        </authorList>
    </citation>
    <scope>NUCLEOTIDE SEQUENCE [LARGE SCALE GENOMIC DNA]</scope>
    <source>
        <strain evidence="3 4">BCC8398</strain>
    </source>
</reference>
<evidence type="ECO:0000313" key="4">
    <source>
        <dbReference type="Proteomes" id="UP000092666"/>
    </source>
</evidence>
<gene>
    <name evidence="3" type="ORF">I316_00072</name>
</gene>
<dbReference type="OrthoDB" id="5582002at2759"/>
<evidence type="ECO:0000313" key="3">
    <source>
        <dbReference type="EMBL" id="OCF37848.1"/>
    </source>
</evidence>
<dbReference type="STRING" id="1296120.A0A1B9H3L3"/>
<dbReference type="EMBL" id="KI669492">
    <property type="protein sequence ID" value="OCF37848.1"/>
    <property type="molecule type" value="Genomic_DNA"/>
</dbReference>
<name>A0A1B9H3L3_9TREE</name>
<reference evidence="4" key="2">
    <citation type="submission" date="2013-12" db="EMBL/GenBank/DDBJ databases">
        <title>Evolution of pathogenesis and genome organization in the Tremellales.</title>
        <authorList>
            <person name="Cuomo C."/>
            <person name="Litvintseva A."/>
            <person name="Heitman J."/>
            <person name="Chen Y."/>
            <person name="Sun S."/>
            <person name="Springer D."/>
            <person name="Dromer F."/>
            <person name="Young S."/>
            <person name="Zeng Q."/>
            <person name="Chapman S."/>
            <person name="Gujja S."/>
            <person name="Saif S."/>
            <person name="Birren B."/>
        </authorList>
    </citation>
    <scope>NUCLEOTIDE SEQUENCE [LARGE SCALE GENOMIC DNA]</scope>
    <source>
        <strain evidence="4">BCC8398</strain>
    </source>
</reference>
<feature type="compositionally biased region" description="Polar residues" evidence="1">
    <location>
        <begin position="347"/>
        <end position="356"/>
    </location>
</feature>
<proteinExistence type="predicted"/>
<dbReference type="AlphaFoldDB" id="A0A1B9H3L3"/>
<keyword evidence="2" id="KW-1133">Transmembrane helix</keyword>
<evidence type="ECO:0000256" key="1">
    <source>
        <dbReference type="SAM" id="MobiDB-lite"/>
    </source>
</evidence>
<organism evidence="3 4">
    <name type="scientific">Kwoniella heveanensis BCC8398</name>
    <dbReference type="NCBI Taxonomy" id="1296120"/>
    <lineage>
        <taxon>Eukaryota</taxon>
        <taxon>Fungi</taxon>
        <taxon>Dikarya</taxon>
        <taxon>Basidiomycota</taxon>
        <taxon>Agaricomycotina</taxon>
        <taxon>Tremellomycetes</taxon>
        <taxon>Tremellales</taxon>
        <taxon>Cryptococcaceae</taxon>
        <taxon>Kwoniella</taxon>
    </lineage>
</organism>
<feature type="region of interest" description="Disordered" evidence="1">
    <location>
        <begin position="1"/>
        <end position="118"/>
    </location>
</feature>
<feature type="region of interest" description="Disordered" evidence="1">
    <location>
        <begin position="337"/>
        <end position="356"/>
    </location>
</feature>
<feature type="compositionally biased region" description="Basic and acidic residues" evidence="1">
    <location>
        <begin position="61"/>
        <end position="79"/>
    </location>
</feature>
<protein>
    <submittedName>
        <fullName evidence="3">Uncharacterized protein</fullName>
    </submittedName>
</protein>
<feature type="compositionally biased region" description="Low complexity" evidence="1">
    <location>
        <begin position="15"/>
        <end position="31"/>
    </location>
</feature>
<sequence>MTSRLSYDFPRYDRPQSFQSQSRPQSRSQYPTYTTAPGAPSSRPPQNSYYEPGEEEYDEPFDVRADFDGDGPRWSERYGPKPGHGLINSIGGGAAGSMRGEGSIRSGGAMGTGIASDDRSYRPVEDHIAPSAYTDPAKSLHSREELVTVPVLGPEWKKTELHELSRRGQSELKGDKRTRAWREWTRDQRGLFGVKWLTRKVFVFIVFAFLAALGVTLYFVIPRAPSFEFYNDSPFVVNEDTVNFNRVPTNFSFAGNLNLFGDASSSYLPIHFTSLQATLYDVTTNKKIATGDWGNKHMDHKDQQPVVLPVQFEYSAVNTSDTTWNNMYQACGHKWTGTTRPGERNDVPSSHTLFIS</sequence>
<dbReference type="Proteomes" id="UP000092666">
    <property type="component" value="Unassembled WGS sequence"/>
</dbReference>
<keyword evidence="2" id="KW-0812">Transmembrane</keyword>
<keyword evidence="4" id="KW-1185">Reference proteome</keyword>
<accession>A0A1B9H3L3</accession>
<keyword evidence="2" id="KW-0472">Membrane</keyword>
<feature type="transmembrane region" description="Helical" evidence="2">
    <location>
        <begin position="201"/>
        <end position="221"/>
    </location>
</feature>
<evidence type="ECO:0000256" key="2">
    <source>
        <dbReference type="SAM" id="Phobius"/>
    </source>
</evidence>